<dbReference type="Pfam" id="PF02518">
    <property type="entry name" value="HATPase_c"/>
    <property type="match status" value="1"/>
</dbReference>
<evidence type="ECO:0000256" key="4">
    <source>
        <dbReference type="ARBA" id="ARBA00022553"/>
    </source>
</evidence>
<feature type="domain" description="Histidine kinase" evidence="8">
    <location>
        <begin position="259"/>
        <end position="478"/>
    </location>
</feature>
<dbReference type="PRINTS" id="PR00344">
    <property type="entry name" value="BCTRLSENSOR"/>
</dbReference>
<keyword evidence="7" id="KW-0812">Transmembrane</keyword>
<gene>
    <name evidence="10" type="ORF">SAMN02745206_01507</name>
</gene>
<dbReference type="SUPFAM" id="SSF55874">
    <property type="entry name" value="ATPase domain of HSP90 chaperone/DNA topoisomerase II/histidine kinase"/>
    <property type="match status" value="1"/>
</dbReference>
<proteinExistence type="predicted"/>
<dbReference type="InterPro" id="IPR036890">
    <property type="entry name" value="HATPase_C_sf"/>
</dbReference>
<sequence>MESRWGIMRKLFVWYGALGLIFYGTIAFFYMNTQHIMDISNQIVNTSYRISELAKVMMDQLLSMEENEKKYLVLKSPEYREYFRTAMEDFRFKLAETATLLAGTKDAVPWEQLKREVDRLHPEVQARMADPESERLWISEETLDRWIQRVALLKQMEERQVEIATRSLHKRGHSALRWGLAGLGLSLLAGLVGVWQVARSMSRPLRELRRGIRSLTQKGSTEPIRILSKDEFGELAFAFNEMLHRLKEEERMRSDFISMLTHEVRNPLTTVRESVRLLEEEVMGPVTDRQKRFLTIARREVDRIAELLKDLLQASRLENQQLEILPEEIHPADLVETTIQRLAPAAEAKGVQVRSELETTAPCIGDMDHLQKVLMNLVANAIKFSPSGGVVTVHVHEDKTCGQVIFAVQDEGPGIPESEQALVFRKYYRASILKDRIDGTGLGLHIAKHIVEAHGGRIWVQSEPNRGSRFCFELPTKGSRS</sequence>
<keyword evidence="4" id="KW-0597">Phosphoprotein</keyword>
<keyword evidence="7" id="KW-0472">Membrane</keyword>
<dbReference type="SUPFAM" id="SSF158472">
    <property type="entry name" value="HAMP domain-like"/>
    <property type="match status" value="1"/>
</dbReference>
<dbReference type="EC" id="2.7.13.3" evidence="3"/>
<keyword evidence="6 10" id="KW-0418">Kinase</keyword>
<evidence type="ECO:0000313" key="11">
    <source>
        <dbReference type="Proteomes" id="UP000184076"/>
    </source>
</evidence>
<dbReference type="SMART" id="SM00387">
    <property type="entry name" value="HATPase_c"/>
    <property type="match status" value="1"/>
</dbReference>
<dbReference type="OrthoDB" id="9770955at2"/>
<dbReference type="STRING" id="1121391.SAMN02745206_01507"/>
<dbReference type="Gene3D" id="6.10.340.10">
    <property type="match status" value="1"/>
</dbReference>
<dbReference type="GO" id="GO:0016020">
    <property type="term" value="C:membrane"/>
    <property type="evidence" value="ECO:0007669"/>
    <property type="project" value="UniProtKB-SubCell"/>
</dbReference>
<dbReference type="InterPro" id="IPR003660">
    <property type="entry name" value="HAMP_dom"/>
</dbReference>
<feature type="transmembrane region" description="Helical" evidence="7">
    <location>
        <begin position="12"/>
        <end position="31"/>
    </location>
</feature>
<dbReference type="Proteomes" id="UP000184076">
    <property type="component" value="Unassembled WGS sequence"/>
</dbReference>
<evidence type="ECO:0000256" key="2">
    <source>
        <dbReference type="ARBA" id="ARBA00004370"/>
    </source>
</evidence>
<keyword evidence="11" id="KW-1185">Reference proteome</keyword>
<evidence type="ECO:0000256" key="3">
    <source>
        <dbReference type="ARBA" id="ARBA00012438"/>
    </source>
</evidence>
<dbReference type="SMART" id="SM00388">
    <property type="entry name" value="HisKA"/>
    <property type="match status" value="1"/>
</dbReference>
<dbReference type="GO" id="GO:0000155">
    <property type="term" value="F:phosphorelay sensor kinase activity"/>
    <property type="evidence" value="ECO:0007669"/>
    <property type="project" value="InterPro"/>
</dbReference>
<evidence type="ECO:0000256" key="5">
    <source>
        <dbReference type="ARBA" id="ARBA00022679"/>
    </source>
</evidence>
<comment type="catalytic activity">
    <reaction evidence="1">
        <text>ATP + protein L-histidine = ADP + protein N-phospho-L-histidine.</text>
        <dbReference type="EC" id="2.7.13.3"/>
    </reaction>
</comment>
<evidence type="ECO:0000259" key="9">
    <source>
        <dbReference type="PROSITE" id="PS50885"/>
    </source>
</evidence>
<dbReference type="Gene3D" id="3.30.565.10">
    <property type="entry name" value="Histidine kinase-like ATPase, C-terminal domain"/>
    <property type="match status" value="1"/>
</dbReference>
<dbReference type="PROSITE" id="PS50109">
    <property type="entry name" value="HIS_KIN"/>
    <property type="match status" value="1"/>
</dbReference>
<comment type="subcellular location">
    <subcellularLocation>
        <location evidence="2">Membrane</location>
    </subcellularLocation>
</comment>
<dbReference type="InterPro" id="IPR005467">
    <property type="entry name" value="His_kinase_dom"/>
</dbReference>
<dbReference type="CDD" id="cd00082">
    <property type="entry name" value="HisKA"/>
    <property type="match status" value="1"/>
</dbReference>
<evidence type="ECO:0000256" key="1">
    <source>
        <dbReference type="ARBA" id="ARBA00000085"/>
    </source>
</evidence>
<evidence type="ECO:0000256" key="6">
    <source>
        <dbReference type="ARBA" id="ARBA00022777"/>
    </source>
</evidence>
<evidence type="ECO:0000256" key="7">
    <source>
        <dbReference type="SAM" id="Phobius"/>
    </source>
</evidence>
<dbReference type="FunFam" id="3.30.565.10:FF:000006">
    <property type="entry name" value="Sensor histidine kinase WalK"/>
    <property type="match status" value="1"/>
</dbReference>
<dbReference type="CDD" id="cd06225">
    <property type="entry name" value="HAMP"/>
    <property type="match status" value="1"/>
</dbReference>
<dbReference type="InterPro" id="IPR036097">
    <property type="entry name" value="HisK_dim/P_sf"/>
</dbReference>
<name>A0A1M4ZMS0_9BACT</name>
<dbReference type="PANTHER" id="PTHR43547:SF2">
    <property type="entry name" value="HYBRID SIGNAL TRANSDUCTION HISTIDINE KINASE C"/>
    <property type="match status" value="1"/>
</dbReference>
<evidence type="ECO:0000259" key="8">
    <source>
        <dbReference type="PROSITE" id="PS50109"/>
    </source>
</evidence>
<protein>
    <recommendedName>
        <fullName evidence="3">histidine kinase</fullName>
        <ecNumber evidence="3">2.7.13.3</ecNumber>
    </recommendedName>
</protein>
<dbReference type="InterPro" id="IPR003661">
    <property type="entry name" value="HisK_dim/P_dom"/>
</dbReference>
<dbReference type="PROSITE" id="PS50885">
    <property type="entry name" value="HAMP"/>
    <property type="match status" value="1"/>
</dbReference>
<accession>A0A1M4ZMS0</accession>
<dbReference type="AlphaFoldDB" id="A0A1M4ZMS0"/>
<dbReference type="Pfam" id="PF00672">
    <property type="entry name" value="HAMP"/>
    <property type="match status" value="1"/>
</dbReference>
<organism evidence="10 11">
    <name type="scientific">Desulfacinum infernum DSM 9756</name>
    <dbReference type="NCBI Taxonomy" id="1121391"/>
    <lineage>
        <taxon>Bacteria</taxon>
        <taxon>Pseudomonadati</taxon>
        <taxon>Thermodesulfobacteriota</taxon>
        <taxon>Syntrophobacteria</taxon>
        <taxon>Syntrophobacterales</taxon>
        <taxon>Syntrophobacteraceae</taxon>
        <taxon>Desulfacinum</taxon>
    </lineage>
</organism>
<dbReference type="SMART" id="SM00304">
    <property type="entry name" value="HAMP"/>
    <property type="match status" value="1"/>
</dbReference>
<dbReference type="EMBL" id="FQVB01000012">
    <property type="protein sequence ID" value="SHF19092.1"/>
    <property type="molecule type" value="Genomic_DNA"/>
</dbReference>
<evidence type="ECO:0000313" key="10">
    <source>
        <dbReference type="EMBL" id="SHF19092.1"/>
    </source>
</evidence>
<dbReference type="PANTHER" id="PTHR43547">
    <property type="entry name" value="TWO-COMPONENT HISTIDINE KINASE"/>
    <property type="match status" value="1"/>
</dbReference>
<dbReference type="RefSeq" id="WP_073038377.1">
    <property type="nucleotide sequence ID" value="NZ_FQVB01000012.1"/>
</dbReference>
<keyword evidence="7" id="KW-1133">Transmembrane helix</keyword>
<dbReference type="Gene3D" id="1.10.287.130">
    <property type="match status" value="1"/>
</dbReference>
<feature type="domain" description="HAMP" evidence="9">
    <location>
        <begin position="199"/>
        <end position="251"/>
    </location>
</feature>
<dbReference type="Pfam" id="PF00512">
    <property type="entry name" value="HisKA"/>
    <property type="match status" value="1"/>
</dbReference>
<dbReference type="InterPro" id="IPR003594">
    <property type="entry name" value="HATPase_dom"/>
</dbReference>
<feature type="transmembrane region" description="Helical" evidence="7">
    <location>
        <begin position="175"/>
        <end position="198"/>
    </location>
</feature>
<dbReference type="SUPFAM" id="SSF47384">
    <property type="entry name" value="Homodimeric domain of signal transducing histidine kinase"/>
    <property type="match status" value="1"/>
</dbReference>
<keyword evidence="5" id="KW-0808">Transferase</keyword>
<dbReference type="InterPro" id="IPR004358">
    <property type="entry name" value="Sig_transdc_His_kin-like_C"/>
</dbReference>
<reference evidence="11" key="1">
    <citation type="submission" date="2016-11" db="EMBL/GenBank/DDBJ databases">
        <authorList>
            <person name="Varghese N."/>
            <person name="Submissions S."/>
        </authorList>
    </citation>
    <scope>NUCLEOTIDE SEQUENCE [LARGE SCALE GENOMIC DNA]</scope>
    <source>
        <strain evidence="11">DSM 9756</strain>
    </source>
</reference>